<dbReference type="PROSITE" id="PS51192">
    <property type="entry name" value="HELICASE_ATP_BIND_1"/>
    <property type="match status" value="1"/>
</dbReference>
<dbReference type="Pfam" id="PF00271">
    <property type="entry name" value="Helicase_C"/>
    <property type="match status" value="1"/>
</dbReference>
<feature type="compositionally biased region" description="Polar residues" evidence="2">
    <location>
        <begin position="344"/>
        <end position="367"/>
    </location>
</feature>
<keyword evidence="5" id="KW-0067">ATP-binding</keyword>
<feature type="compositionally biased region" description="Polar residues" evidence="2">
    <location>
        <begin position="1421"/>
        <end position="1442"/>
    </location>
</feature>
<evidence type="ECO:0000256" key="2">
    <source>
        <dbReference type="SAM" id="MobiDB-lite"/>
    </source>
</evidence>
<dbReference type="PANTHER" id="PTHR10799">
    <property type="entry name" value="SNF2/RAD54 HELICASE FAMILY"/>
    <property type="match status" value="1"/>
</dbReference>
<keyword evidence="5" id="KW-0547">Nucleotide-binding</keyword>
<evidence type="ECO:0000259" key="3">
    <source>
        <dbReference type="PROSITE" id="PS51192"/>
    </source>
</evidence>
<feature type="compositionally biased region" description="Acidic residues" evidence="2">
    <location>
        <begin position="1272"/>
        <end position="1285"/>
    </location>
</feature>
<dbReference type="InterPro" id="IPR001650">
    <property type="entry name" value="Helicase_C-like"/>
</dbReference>
<feature type="compositionally biased region" description="Polar residues" evidence="2">
    <location>
        <begin position="1792"/>
        <end position="1813"/>
    </location>
</feature>
<feature type="region of interest" description="Disordered" evidence="2">
    <location>
        <begin position="1773"/>
        <end position="1813"/>
    </location>
</feature>
<feature type="compositionally biased region" description="Basic residues" evidence="2">
    <location>
        <begin position="305"/>
        <end position="317"/>
    </location>
</feature>
<dbReference type="OrthoDB" id="5857104at2759"/>
<feature type="compositionally biased region" description="Acidic residues" evidence="2">
    <location>
        <begin position="510"/>
        <end position="524"/>
    </location>
</feature>
<feature type="compositionally biased region" description="Polar residues" evidence="2">
    <location>
        <begin position="150"/>
        <end position="161"/>
    </location>
</feature>
<feature type="compositionally biased region" description="Basic and acidic residues" evidence="2">
    <location>
        <begin position="450"/>
        <end position="462"/>
    </location>
</feature>
<feature type="region of interest" description="Disordered" evidence="2">
    <location>
        <begin position="505"/>
        <end position="524"/>
    </location>
</feature>
<dbReference type="Gene3D" id="3.40.50.10810">
    <property type="entry name" value="Tandem AAA-ATPase domain"/>
    <property type="match status" value="1"/>
</dbReference>
<feature type="compositionally biased region" description="Polar residues" evidence="2">
    <location>
        <begin position="1693"/>
        <end position="1707"/>
    </location>
</feature>
<feature type="compositionally biased region" description="Basic residues" evidence="2">
    <location>
        <begin position="417"/>
        <end position="432"/>
    </location>
</feature>
<keyword evidence="5" id="KW-0347">Helicase</keyword>
<comment type="caution">
    <text evidence="5">The sequence shown here is derived from an EMBL/GenBank/DDBJ whole genome shotgun (WGS) entry which is preliminary data.</text>
</comment>
<evidence type="ECO:0000259" key="4">
    <source>
        <dbReference type="PROSITE" id="PS51194"/>
    </source>
</evidence>
<dbReference type="EMBL" id="NBIV01000033">
    <property type="protein sequence ID" value="PXF46744.1"/>
    <property type="molecule type" value="Genomic_DNA"/>
</dbReference>
<proteinExistence type="predicted"/>
<feature type="compositionally biased region" description="Low complexity" evidence="2">
    <location>
        <begin position="87"/>
        <end position="96"/>
    </location>
</feature>
<gene>
    <name evidence="5" type="ORF">BWQ96_03435</name>
</gene>
<evidence type="ECO:0000313" key="5">
    <source>
        <dbReference type="EMBL" id="PXF46744.1"/>
    </source>
</evidence>
<feature type="compositionally biased region" description="Basic residues" evidence="2">
    <location>
        <begin position="1736"/>
        <end position="1750"/>
    </location>
</feature>
<feature type="region of interest" description="Disordered" evidence="2">
    <location>
        <begin position="1693"/>
        <end position="1750"/>
    </location>
</feature>
<feature type="region of interest" description="Disordered" evidence="2">
    <location>
        <begin position="1614"/>
        <end position="1643"/>
    </location>
</feature>
<dbReference type="SMART" id="SM00487">
    <property type="entry name" value="DEXDc"/>
    <property type="match status" value="1"/>
</dbReference>
<feature type="region of interest" description="Disordered" evidence="2">
    <location>
        <begin position="1366"/>
        <end position="1442"/>
    </location>
</feature>
<dbReference type="CDD" id="cd18793">
    <property type="entry name" value="SF2_C_SNF"/>
    <property type="match status" value="1"/>
</dbReference>
<feature type="compositionally biased region" description="Low complexity" evidence="2">
    <location>
        <begin position="1781"/>
        <end position="1791"/>
    </location>
</feature>
<feature type="compositionally biased region" description="Polar residues" evidence="2">
    <location>
        <begin position="1376"/>
        <end position="1414"/>
    </location>
</feature>
<dbReference type="PROSITE" id="PS51194">
    <property type="entry name" value="HELICASE_CTER"/>
    <property type="match status" value="1"/>
</dbReference>
<dbReference type="InterPro" id="IPR000330">
    <property type="entry name" value="SNF2_N"/>
</dbReference>
<dbReference type="Pfam" id="PF00176">
    <property type="entry name" value="SNF2-rel_dom"/>
    <property type="match status" value="1"/>
</dbReference>
<organism evidence="5 6">
    <name type="scientific">Gracilariopsis chorda</name>
    <dbReference type="NCBI Taxonomy" id="448386"/>
    <lineage>
        <taxon>Eukaryota</taxon>
        <taxon>Rhodophyta</taxon>
        <taxon>Florideophyceae</taxon>
        <taxon>Rhodymeniophycidae</taxon>
        <taxon>Gracilariales</taxon>
        <taxon>Gracilariaceae</taxon>
        <taxon>Gracilariopsis</taxon>
    </lineage>
</organism>
<protein>
    <submittedName>
        <fullName evidence="5">Putative ATP-dependent DNA helicase CHR12</fullName>
    </submittedName>
</protein>
<feature type="domain" description="Helicase C-terminal" evidence="4">
    <location>
        <begin position="953"/>
        <end position="1107"/>
    </location>
</feature>
<reference evidence="5 6" key="1">
    <citation type="journal article" date="2018" name="Mol. Biol. Evol.">
        <title>Analysis of the draft genome of the red seaweed Gracilariopsis chorda provides insights into genome size evolution in Rhodophyta.</title>
        <authorList>
            <person name="Lee J."/>
            <person name="Yang E.C."/>
            <person name="Graf L."/>
            <person name="Yang J.H."/>
            <person name="Qiu H."/>
            <person name="Zel Zion U."/>
            <person name="Chan C.X."/>
            <person name="Stephens T.G."/>
            <person name="Weber A.P.M."/>
            <person name="Boo G.H."/>
            <person name="Boo S.M."/>
            <person name="Kim K.M."/>
            <person name="Shin Y."/>
            <person name="Jung M."/>
            <person name="Lee S.J."/>
            <person name="Yim H.S."/>
            <person name="Lee J.H."/>
            <person name="Bhattacharya D."/>
            <person name="Yoon H.S."/>
        </authorList>
    </citation>
    <scope>NUCLEOTIDE SEQUENCE [LARGE SCALE GENOMIC DNA]</scope>
    <source>
        <strain evidence="5 6">SKKU-2015</strain>
        <tissue evidence="5">Whole body</tissue>
    </source>
</reference>
<evidence type="ECO:0000256" key="1">
    <source>
        <dbReference type="ARBA" id="ARBA00022801"/>
    </source>
</evidence>
<feature type="region of interest" description="Disordered" evidence="2">
    <location>
        <begin position="1263"/>
        <end position="1285"/>
    </location>
</feature>
<dbReference type="Gene3D" id="1.10.8.10">
    <property type="entry name" value="DNA helicase RuvA subunit, C-terminal domain"/>
    <property type="match status" value="1"/>
</dbReference>
<evidence type="ECO:0000313" key="6">
    <source>
        <dbReference type="Proteomes" id="UP000247409"/>
    </source>
</evidence>
<name>A0A2V3IX58_9FLOR</name>
<feature type="region of interest" description="Disordered" evidence="2">
    <location>
        <begin position="1141"/>
        <end position="1164"/>
    </location>
</feature>
<keyword evidence="6" id="KW-1185">Reference proteome</keyword>
<dbReference type="SMART" id="SM00490">
    <property type="entry name" value="HELICc"/>
    <property type="match status" value="1"/>
</dbReference>
<keyword evidence="1" id="KW-0378">Hydrolase</keyword>
<dbReference type="SUPFAM" id="SSF52540">
    <property type="entry name" value="P-loop containing nucleoside triphosphate hydrolases"/>
    <property type="match status" value="2"/>
</dbReference>
<dbReference type="GO" id="GO:0016787">
    <property type="term" value="F:hydrolase activity"/>
    <property type="evidence" value="ECO:0007669"/>
    <property type="project" value="UniProtKB-KW"/>
</dbReference>
<dbReference type="STRING" id="448386.A0A2V3IX58"/>
<feature type="region of interest" description="Disordered" evidence="2">
    <location>
        <begin position="1"/>
        <end position="499"/>
    </location>
</feature>
<dbReference type="GO" id="GO:0005524">
    <property type="term" value="F:ATP binding"/>
    <property type="evidence" value="ECO:0007669"/>
    <property type="project" value="InterPro"/>
</dbReference>
<feature type="compositionally biased region" description="Acidic residues" evidence="2">
    <location>
        <begin position="162"/>
        <end position="171"/>
    </location>
</feature>
<dbReference type="InterPro" id="IPR014001">
    <property type="entry name" value="Helicase_ATP-bd"/>
</dbReference>
<dbReference type="Gene3D" id="3.40.50.300">
    <property type="entry name" value="P-loop containing nucleotide triphosphate hydrolases"/>
    <property type="match status" value="1"/>
</dbReference>
<feature type="compositionally biased region" description="Basic and acidic residues" evidence="2">
    <location>
        <begin position="212"/>
        <end position="224"/>
    </location>
</feature>
<feature type="compositionally biased region" description="Polar residues" evidence="2">
    <location>
        <begin position="65"/>
        <end position="79"/>
    </location>
</feature>
<feature type="domain" description="Helicase ATP-binding" evidence="3">
    <location>
        <begin position="637"/>
        <end position="820"/>
    </location>
</feature>
<dbReference type="GO" id="GO:0004386">
    <property type="term" value="F:helicase activity"/>
    <property type="evidence" value="ECO:0007669"/>
    <property type="project" value="UniProtKB-KW"/>
</dbReference>
<accession>A0A2V3IX58</accession>
<feature type="compositionally biased region" description="Acidic residues" evidence="2">
    <location>
        <begin position="467"/>
        <end position="499"/>
    </location>
</feature>
<sequence length="1900" mass="209238">MGAARPSVAPERRTLRSYARKSRPFPAIPSSELALDPILNSDDEQNTEMPAVQVSPVKHLRDISQTRSMTSSPALSPSGDSDHTSSHKNSNSSSTSGAQEPRRITRQAAKAALSSAHCNAELSSSDTAEKQSKKQASSHPFIASRRKSSRTASQNVQTQSISDDDSIEELIETTSRQTPRKRLRKNAPPSDDEVQEVPTSPSNKRRRTRSAAKRDGQLADRSNEDLDLQVILNNANDETEFNDMVKAWGTPEGRLMLRKKYCTDQPDEEDDASSTHRSRRKKKNHVAREDEVQTLSSDSDSVPMPKRKKRPKRKSKLVRNEEESDDEVQELKSSGPKARRKRSAVSTRSQSAATNRATQRVTSSSKSVPLPTLDVLRNQLRSREQLISRNTARIRNAGKKIHSESSSSSDDSPPPRGLRRSKRVRSKKRASSNRRNMSSNNDDSEDDDDARDKDYKNVDDVVKNLSDVDEEPAEEEEEETEELELEEVEESVGSDEDGVEVQEILSKDEEHDDDDDDYESDDTFEDRIVRRRATRRKNGRRRRTRPKDIFKAEGDALSAREQQQRLDFLVHQSANIAQELHKAMAVQTGKRIQGSDANINGDVTTLVEDRKEEELVLPSGQGCELQPHQLDGVKWLLTLDAQGLNAILADEMGLGKTIQAISFLASLVLSGSRGPHLVIAPKNVCEHWVQEVEKFYPNQITAVCHHGNARERLENLEQILEEDAFDIMVTSYDHARNDLFTRKRPEGLSSDHMRVLRAFRKVEFEYLVVDEAHRLNNDNTKTNIGIRGYTQAQRRLLLTGTPLSNNLRELWSLMNVLNPQIFSSKATFETWFAAPFSSKTSGQTKVSLTTAEKSVIVDRLHTVIRPFFRRRVRADVCPSYSSADEVVIRCPMSSLQRALMMHFQKRTTEKDAGINNVIMSMRGVSNHPFVVSHALYDSYMSQVTPKMVASSGKFVFLYYALPRLIASDHRVLIFSQFREVLDFIEDLLELMGMKFCRLDGTTKTDDRRAGLSDFNREGSDIPVFLLTTRAGGVGLNLQTADTVILFDSDWNPSADLQAVSRIQRIGQKKTVHILRLVTEKGVDDLIVETSRHKLKTQKVAVGAGKFNTSHVAALDQRIRQKDLEDLLQRLEATNFAEVDCDDTPDNGAATDGCGSASGNSKQEGKRETAVYKRWYNALLRPGEASLADVSLDPIWVDSVDGTRAADVPAWLKNDADVWAATKALKAQGPFGAQQEYDDAAKSKALIGSYSKKGRAARARRQAISFDQYSDMDPSDDEQDPDIMINEDDLSDDVSEQDMPLVSPMLENVEKHHRSKKGSSLLQAWATSQSNLNIDRQASTSVPISQFQATCAGKGGSGIALKQTQNAAYSGEPKKSPGQSTVLSSKDQRTRFSVQNVSSMAPSLGAQSKAPSGTRAQGPRYPSNTSNQAVNPLNSHISTSRPASTHNLMSHAQMVALNKSAEELEKNVKETKNVLCALSFCSTARPKGRPKNSKATTRLELVKVVNEAITPQSTNASEPVPQPSTTPFLGAQLPIGLRKVAPSQGTAALTRQIAPQYNSRTRASVISNASSVQSTEKGLNTSELPTVLKKVVPPQSSGGASFLSVSQPTKHMAGNELPLGQVGSSQVRPGGRPFTHRAPRPGTLSSFSVVASRMSGRVSKGDGNTTTPLTTENNNRLSSIAGLRWVDQAGISGSSILQTPHRGSSLKPQSGGKGTRRENVVGRAATGGPSAWNSGMVRHHTPSRRRARHPTPTKQITEVVVISDSDEDFEISFSAEARSSKSKQNQASAKQKTGMTRSPQASQVCAVPSSTKRSMSAASRAEAVDVEMTPLDRNSPVQFGGVRVGSNPNAATKSSQEFERLLRILQAKTQIPDVQFLADALVASGGDLNQAITFIYTRVSC</sequence>
<dbReference type="InterPro" id="IPR049730">
    <property type="entry name" value="SNF2/RAD54-like_C"/>
</dbReference>
<dbReference type="InterPro" id="IPR027417">
    <property type="entry name" value="P-loop_NTPase"/>
</dbReference>
<feature type="compositionally biased region" description="Basic residues" evidence="2">
    <location>
        <begin position="276"/>
        <end position="285"/>
    </location>
</feature>
<dbReference type="InterPro" id="IPR038718">
    <property type="entry name" value="SNF2-like_sf"/>
</dbReference>
<dbReference type="Proteomes" id="UP000247409">
    <property type="component" value="Unassembled WGS sequence"/>
</dbReference>